<dbReference type="AlphaFoldDB" id="A0A7X0DNX3"/>
<dbReference type="PANTHER" id="PTHR35813:SF1">
    <property type="entry name" value="INNER MEMBRANE PROTEIN YBAN"/>
    <property type="match status" value="1"/>
</dbReference>
<dbReference type="PIRSF" id="PIRSF016789">
    <property type="entry name" value="DUF454"/>
    <property type="match status" value="1"/>
</dbReference>
<dbReference type="EMBL" id="JACIIX010000026">
    <property type="protein sequence ID" value="MBB6212445.1"/>
    <property type="molecule type" value="Genomic_DNA"/>
</dbReference>
<evidence type="ECO:0008006" key="4">
    <source>
        <dbReference type="Google" id="ProtNLM"/>
    </source>
</evidence>
<proteinExistence type="predicted"/>
<dbReference type="RefSeq" id="WP_184266499.1">
    <property type="nucleotide sequence ID" value="NZ_JACIIX010000026.1"/>
</dbReference>
<keyword evidence="3" id="KW-1185">Reference proteome</keyword>
<keyword evidence="1" id="KW-1133">Transmembrane helix</keyword>
<evidence type="ECO:0000256" key="1">
    <source>
        <dbReference type="SAM" id="Phobius"/>
    </source>
</evidence>
<protein>
    <recommendedName>
        <fullName evidence="4">DUF454 domain-containing protein</fullName>
    </recommendedName>
</protein>
<accession>A0A7X0DNX3</accession>
<name>A0A7X0DNX3_NOVIT</name>
<keyword evidence="1" id="KW-0472">Membrane</keyword>
<reference evidence="2 3" key="1">
    <citation type="submission" date="2020-08" db="EMBL/GenBank/DDBJ databases">
        <title>Genomic Encyclopedia of Type Strains, Phase IV (KMG-IV): sequencing the most valuable type-strain genomes for metagenomic binning, comparative biology and taxonomic classification.</title>
        <authorList>
            <person name="Goeker M."/>
        </authorList>
    </citation>
    <scope>NUCLEOTIDE SEQUENCE [LARGE SCALE GENOMIC DNA]</scope>
    <source>
        <strain evidence="2 3">DSM 11590</strain>
    </source>
</reference>
<evidence type="ECO:0000313" key="3">
    <source>
        <dbReference type="Proteomes" id="UP000544872"/>
    </source>
</evidence>
<evidence type="ECO:0000313" key="2">
    <source>
        <dbReference type="EMBL" id="MBB6212445.1"/>
    </source>
</evidence>
<dbReference type="Pfam" id="PF04304">
    <property type="entry name" value="DUF454"/>
    <property type="match status" value="1"/>
</dbReference>
<dbReference type="GO" id="GO:0005886">
    <property type="term" value="C:plasma membrane"/>
    <property type="evidence" value="ECO:0007669"/>
    <property type="project" value="TreeGrafter"/>
</dbReference>
<dbReference type="Proteomes" id="UP000544872">
    <property type="component" value="Unassembled WGS sequence"/>
</dbReference>
<dbReference type="PANTHER" id="PTHR35813">
    <property type="entry name" value="INNER MEMBRANE PROTEIN YBAN"/>
    <property type="match status" value="1"/>
</dbReference>
<keyword evidence="1" id="KW-0812">Transmembrane</keyword>
<gene>
    <name evidence="2" type="ORF">FHS48_003901</name>
</gene>
<dbReference type="InterPro" id="IPR007401">
    <property type="entry name" value="DUF454"/>
</dbReference>
<organism evidence="2 3">
    <name type="scientific">Novispirillum itersonii</name>
    <name type="common">Aquaspirillum itersonii</name>
    <dbReference type="NCBI Taxonomy" id="189"/>
    <lineage>
        <taxon>Bacteria</taxon>
        <taxon>Pseudomonadati</taxon>
        <taxon>Pseudomonadota</taxon>
        <taxon>Alphaproteobacteria</taxon>
        <taxon>Rhodospirillales</taxon>
        <taxon>Novispirillaceae</taxon>
        <taxon>Novispirillum</taxon>
    </lineage>
</organism>
<feature type="transmembrane region" description="Helical" evidence="1">
    <location>
        <begin position="12"/>
        <end position="38"/>
    </location>
</feature>
<comment type="caution">
    <text evidence="2">The sequence shown here is derived from an EMBL/GenBank/DDBJ whole genome shotgun (WGS) entry which is preliminary data.</text>
</comment>
<sequence>MRLLWIVLGWGFMALAVLGVILPGLPTTPFLLLAAWAFHKGSRRWALWLEQHRLFGPLLRNWQRHRVIPRHAKVAAIGMMAVSLTYLTVWSSVPGLAVAAIAAVMLGSASWMLWCPSARPEPVAEEAGDQPDGR</sequence>